<dbReference type="RefSeq" id="WP_089765826.1">
    <property type="nucleotide sequence ID" value="NZ_BKAT01000063.1"/>
</dbReference>
<feature type="domain" description="Outer membrane protein beta-barrel" evidence="2">
    <location>
        <begin position="20"/>
        <end position="173"/>
    </location>
</feature>
<gene>
    <name evidence="3" type="ORF">SAMN05660909_05330</name>
</gene>
<keyword evidence="4" id="KW-1185">Reference proteome</keyword>
<feature type="signal peptide" evidence="1">
    <location>
        <begin position="1"/>
        <end position="20"/>
    </location>
</feature>
<keyword evidence="1" id="KW-0732">Signal</keyword>
<accession>A0A1H4GGN3</accession>
<organism evidence="3 4">
    <name type="scientific">Chitinophaga terrae</name>
    <name type="common">ex Kim and Jung 2007</name>
    <dbReference type="NCBI Taxonomy" id="408074"/>
    <lineage>
        <taxon>Bacteria</taxon>
        <taxon>Pseudomonadati</taxon>
        <taxon>Bacteroidota</taxon>
        <taxon>Chitinophagia</taxon>
        <taxon>Chitinophagales</taxon>
        <taxon>Chitinophagaceae</taxon>
        <taxon>Chitinophaga</taxon>
    </lineage>
</organism>
<dbReference type="AlphaFoldDB" id="A0A1H4GGN3"/>
<dbReference type="STRING" id="408074.SAMN05660909_05330"/>
<evidence type="ECO:0000256" key="1">
    <source>
        <dbReference type="SAM" id="SignalP"/>
    </source>
</evidence>
<protein>
    <submittedName>
        <fullName evidence="3">Outer membrane protein beta-barrel domain-containing protein</fullName>
    </submittedName>
</protein>
<dbReference type="Pfam" id="PF13568">
    <property type="entry name" value="OMP_b-brl_2"/>
    <property type="match status" value="1"/>
</dbReference>
<dbReference type="InterPro" id="IPR025665">
    <property type="entry name" value="Beta-barrel_OMP_2"/>
</dbReference>
<proteinExistence type="predicted"/>
<reference evidence="4" key="1">
    <citation type="submission" date="2016-10" db="EMBL/GenBank/DDBJ databases">
        <authorList>
            <person name="Varghese N."/>
            <person name="Submissions S."/>
        </authorList>
    </citation>
    <scope>NUCLEOTIDE SEQUENCE [LARGE SCALE GENOMIC DNA]</scope>
    <source>
        <strain evidence="4">DSM 23920</strain>
    </source>
</reference>
<name>A0A1H4GGN3_9BACT</name>
<dbReference type="Proteomes" id="UP000199656">
    <property type="component" value="Unassembled WGS sequence"/>
</dbReference>
<sequence>MKKFILSGVLLIGSMLAVKAQDVKFGVKGGLNLSKLTSTNGSKVLAGFNAGALVNFKLDNNWAIQPEVQYSTQGTKVKNDILWGAVTTEGTMKLDYINVPVLAQYHIIDEFYLEGGPQIGFLTSAKAKSGGVSVDVKDNMKTVDFGLNFGFGYKFDMGLGIGARYNFGLTNVYDSDKINRKNSVAQIDLFYIF</sequence>
<evidence type="ECO:0000313" key="3">
    <source>
        <dbReference type="EMBL" id="SEB08783.1"/>
    </source>
</evidence>
<dbReference type="OrthoDB" id="947434at2"/>
<evidence type="ECO:0000259" key="2">
    <source>
        <dbReference type="Pfam" id="PF13568"/>
    </source>
</evidence>
<evidence type="ECO:0000313" key="4">
    <source>
        <dbReference type="Proteomes" id="UP000199656"/>
    </source>
</evidence>
<dbReference type="EMBL" id="FNRL01000040">
    <property type="protein sequence ID" value="SEB08783.1"/>
    <property type="molecule type" value="Genomic_DNA"/>
</dbReference>
<feature type="chain" id="PRO_5011788330" evidence="1">
    <location>
        <begin position="21"/>
        <end position="193"/>
    </location>
</feature>